<evidence type="ECO:0000256" key="1">
    <source>
        <dbReference type="SAM" id="Phobius"/>
    </source>
</evidence>
<protein>
    <submittedName>
        <fullName evidence="2">Transmembrane protein, putative</fullName>
    </submittedName>
</protein>
<proteinExistence type="predicted"/>
<reference evidence="3" key="1">
    <citation type="submission" date="2015-09" db="EMBL/GenBank/DDBJ databases">
        <authorList>
            <consortium name="Pathogen Informatics"/>
        </authorList>
    </citation>
    <scope>NUCLEOTIDE SEQUENCE [LARGE SCALE GENOMIC DNA]</scope>
    <source>
        <strain evidence="3">Lake Konstanz</strain>
    </source>
</reference>
<name>A0A0S4KL74_BODSA</name>
<keyword evidence="1" id="KW-1133">Transmembrane helix</keyword>
<dbReference type="AlphaFoldDB" id="A0A0S4KL74"/>
<dbReference type="VEuPathDB" id="TriTrypDB:BSAL_81260"/>
<feature type="non-terminal residue" evidence="2">
    <location>
        <position position="555"/>
    </location>
</feature>
<accession>A0A0S4KL74</accession>
<dbReference type="Proteomes" id="UP000051952">
    <property type="component" value="Unassembled WGS sequence"/>
</dbReference>
<sequence>MFRVSVKLVVILLLIVTSGVVVFCVSIPIALQLQDNAMDFVLQELTSATEAVQAVVNRKLRLMENMADVLRKASSTGFLLNDILQFANWASLGVVQQQLDVSLFTPQGFGVAVTSDTTATISGAASPGYLWVINFTAPGSFLDIVQLPLDSTQISRMSSWTRINTTFQCQQLVGVLPITSSSIDEDPIRWVGVSPFQSMPGGSVQSSLVLGGVVNKGIAAMRPDKAQFVVVGLRGEMLVKSFLTPGVFHDDNGVALLIDTISGAYVAGNLDDATGTVHQSGSAQLLQVADLQDPRIAGFLRAKLHSSSFQITPSTALMTCSTPCSFTYWPHLNEVVDSPRKTAGFWNVLTHSFASVRVVDVGPSGHTPHGTIALRLVVVVPSDQVIHNLIDEMQKTSLAPYILMICICAVLTVVVECWLFNDLIRLGEGMLILASVFAAQSDSEPMTLAEELQCNIKTTSSSFFVEFERASQAISTLDREMHMLRAFSTLPTISIPGSKFSPNLEENRHDHTFPFESLTEFSGLVAANDPLPYCAPKGTLWRAPVTFVCAQLHPD</sequence>
<gene>
    <name evidence="2" type="ORF">BSAL_81260</name>
</gene>
<keyword evidence="1" id="KW-0472">Membrane</keyword>
<dbReference type="EMBL" id="CYKH01000869">
    <property type="protein sequence ID" value="CUI14267.1"/>
    <property type="molecule type" value="Genomic_DNA"/>
</dbReference>
<feature type="transmembrane region" description="Helical" evidence="1">
    <location>
        <begin position="398"/>
        <end position="420"/>
    </location>
</feature>
<organism evidence="2 3">
    <name type="scientific">Bodo saltans</name>
    <name type="common">Flagellated protozoan</name>
    <dbReference type="NCBI Taxonomy" id="75058"/>
    <lineage>
        <taxon>Eukaryota</taxon>
        <taxon>Discoba</taxon>
        <taxon>Euglenozoa</taxon>
        <taxon>Kinetoplastea</taxon>
        <taxon>Metakinetoplastina</taxon>
        <taxon>Eubodonida</taxon>
        <taxon>Bodonidae</taxon>
        <taxon>Bodo</taxon>
    </lineage>
</organism>
<keyword evidence="3" id="KW-1185">Reference proteome</keyword>
<evidence type="ECO:0000313" key="2">
    <source>
        <dbReference type="EMBL" id="CUI14267.1"/>
    </source>
</evidence>
<keyword evidence="1 2" id="KW-0812">Transmembrane</keyword>
<evidence type="ECO:0000313" key="3">
    <source>
        <dbReference type="Proteomes" id="UP000051952"/>
    </source>
</evidence>